<feature type="transmembrane region" description="Helical" evidence="6">
    <location>
        <begin position="218"/>
        <end position="239"/>
    </location>
</feature>
<keyword evidence="3 6" id="KW-1133">Transmembrane helix</keyword>
<evidence type="ECO:0000256" key="2">
    <source>
        <dbReference type="ARBA" id="ARBA00022692"/>
    </source>
</evidence>
<dbReference type="PROSITE" id="PS50850">
    <property type="entry name" value="MFS"/>
    <property type="match status" value="1"/>
</dbReference>
<dbReference type="SUPFAM" id="SSF103473">
    <property type="entry name" value="MFS general substrate transporter"/>
    <property type="match status" value="1"/>
</dbReference>
<feature type="transmembrane region" description="Helical" evidence="6">
    <location>
        <begin position="186"/>
        <end position="206"/>
    </location>
</feature>
<dbReference type="EMBL" id="CAJVRC010000904">
    <property type="protein sequence ID" value="CAG8909816.1"/>
    <property type="molecule type" value="Genomic_DNA"/>
</dbReference>
<dbReference type="InterPro" id="IPR036259">
    <property type="entry name" value="MFS_trans_sf"/>
</dbReference>
<dbReference type="InterPro" id="IPR020846">
    <property type="entry name" value="MFS_dom"/>
</dbReference>
<organism evidence="8 9">
    <name type="scientific">Penicillium egyptiacum</name>
    <dbReference type="NCBI Taxonomy" id="1303716"/>
    <lineage>
        <taxon>Eukaryota</taxon>
        <taxon>Fungi</taxon>
        <taxon>Dikarya</taxon>
        <taxon>Ascomycota</taxon>
        <taxon>Pezizomycotina</taxon>
        <taxon>Eurotiomycetes</taxon>
        <taxon>Eurotiomycetidae</taxon>
        <taxon>Eurotiales</taxon>
        <taxon>Aspergillaceae</taxon>
        <taxon>Penicillium</taxon>
    </lineage>
</organism>
<proteinExistence type="predicted"/>
<evidence type="ECO:0000313" key="8">
    <source>
        <dbReference type="EMBL" id="CAG8909816.1"/>
    </source>
</evidence>
<dbReference type="Gene3D" id="1.20.1250.20">
    <property type="entry name" value="MFS general substrate transporter like domains"/>
    <property type="match status" value="2"/>
</dbReference>
<evidence type="ECO:0000256" key="1">
    <source>
        <dbReference type="ARBA" id="ARBA00004141"/>
    </source>
</evidence>
<dbReference type="GO" id="GO:0022857">
    <property type="term" value="F:transmembrane transporter activity"/>
    <property type="evidence" value="ECO:0007669"/>
    <property type="project" value="InterPro"/>
</dbReference>
<dbReference type="FunFam" id="1.20.1250.20:FF:000308">
    <property type="entry name" value="MFS efflux transporter"/>
    <property type="match status" value="1"/>
</dbReference>
<feature type="transmembrane region" description="Helical" evidence="6">
    <location>
        <begin position="313"/>
        <end position="338"/>
    </location>
</feature>
<comment type="subcellular location">
    <subcellularLocation>
        <location evidence="1">Membrane</location>
        <topology evidence="1">Multi-pass membrane protein</topology>
    </subcellularLocation>
</comment>
<feature type="transmembrane region" description="Helical" evidence="6">
    <location>
        <begin position="377"/>
        <end position="397"/>
    </location>
</feature>
<feature type="transmembrane region" description="Helical" evidence="6">
    <location>
        <begin position="437"/>
        <end position="459"/>
    </location>
</feature>
<keyword evidence="2 6" id="KW-0812">Transmembrane</keyword>
<feature type="transmembrane region" description="Helical" evidence="6">
    <location>
        <begin position="251"/>
        <end position="272"/>
    </location>
</feature>
<sequence length="493" mass="52654">MSSTSLRTHLPLQVPALTVYNHEDTRNAEASTIYKTGDDLREEPGLDAPSQTTATTVSRADFPLHEPRNSSPATREDWDNEATEGVTDRSNLPWKAKWQLASACLMNFGNGMNDSAPGALIPYVETDYGIGYAIVSLFFISNALGFIIAAPLTHTIDKALGRRGTYALSMGLLITGYTIIVCHPPFPVIVTAFFLLGFGMALSIALNNVFCANLPDSTTALGCFAGSYGIGGVISPLIATVMVSKDIRWSLFYTIAMAVSVANLALSLWAFAEFEVSSPLRSAAQSTSSSTVNNEPNSRIQVLKMALRSRTTIFGSLFIFVYQGAEVSVSGWVVSFLIDYRGGNPSHVGYVSAGFWAGITLGRFLLVYPAHRFGEKISVALMVAGAVLFQLMVWLIPNIVGEAVAVAILGVLLGAVFPCATAVFAKLLPRRIQLSSLSFISALGSSGGAVFPFLTGILAQNVGTMVLHPICLALYGAMAISWSLLPKIVKPSD</sequence>
<dbReference type="AlphaFoldDB" id="A0A9W4KJ70"/>
<feature type="compositionally biased region" description="Polar residues" evidence="5">
    <location>
        <begin position="49"/>
        <end position="58"/>
    </location>
</feature>
<evidence type="ECO:0000256" key="3">
    <source>
        <dbReference type="ARBA" id="ARBA00022989"/>
    </source>
</evidence>
<gene>
    <name evidence="8" type="ORF">PEGY_LOCUS10614</name>
</gene>
<feature type="transmembrane region" description="Helical" evidence="6">
    <location>
        <begin position="350"/>
        <end position="370"/>
    </location>
</feature>
<evidence type="ECO:0000256" key="5">
    <source>
        <dbReference type="SAM" id="MobiDB-lite"/>
    </source>
</evidence>
<dbReference type="PANTHER" id="PTHR23514">
    <property type="entry name" value="BYPASS OF STOP CODON PROTEIN 6"/>
    <property type="match status" value="1"/>
</dbReference>
<feature type="transmembrane region" description="Helical" evidence="6">
    <location>
        <begin position="164"/>
        <end position="180"/>
    </location>
</feature>
<reference evidence="8" key="1">
    <citation type="submission" date="2021-07" db="EMBL/GenBank/DDBJ databases">
        <authorList>
            <person name="Branca A.L. A."/>
        </authorList>
    </citation>
    <scope>NUCLEOTIDE SEQUENCE</scope>
</reference>
<comment type="caution">
    <text evidence="8">The sequence shown here is derived from an EMBL/GenBank/DDBJ whole genome shotgun (WGS) entry which is preliminary data.</text>
</comment>
<dbReference type="OrthoDB" id="413079at2759"/>
<feature type="transmembrane region" description="Helical" evidence="6">
    <location>
        <begin position="403"/>
        <end position="425"/>
    </location>
</feature>
<dbReference type="GO" id="GO:0016020">
    <property type="term" value="C:membrane"/>
    <property type="evidence" value="ECO:0007669"/>
    <property type="project" value="UniProtKB-SubCell"/>
</dbReference>
<keyword evidence="4 6" id="KW-0472">Membrane</keyword>
<evidence type="ECO:0000313" key="9">
    <source>
        <dbReference type="Proteomes" id="UP001154252"/>
    </source>
</evidence>
<dbReference type="Proteomes" id="UP001154252">
    <property type="component" value="Unassembled WGS sequence"/>
</dbReference>
<dbReference type="PANTHER" id="PTHR23514:SF6">
    <property type="entry name" value="MAJOR FACILITATOR SUPERFAMILY (MFS) PROFILE DOMAIN-CONTAINING PROTEIN"/>
    <property type="match status" value="1"/>
</dbReference>
<dbReference type="Pfam" id="PF07690">
    <property type="entry name" value="MFS_1"/>
    <property type="match status" value="1"/>
</dbReference>
<dbReference type="InterPro" id="IPR011701">
    <property type="entry name" value="MFS"/>
</dbReference>
<accession>A0A9W4KJ70</accession>
<name>A0A9W4KJ70_9EURO</name>
<dbReference type="FunFam" id="1.20.1250.20:FF:000286">
    <property type="entry name" value="MFS efflux transporter"/>
    <property type="match status" value="1"/>
</dbReference>
<keyword evidence="9" id="KW-1185">Reference proteome</keyword>
<evidence type="ECO:0000259" key="7">
    <source>
        <dbReference type="PROSITE" id="PS50850"/>
    </source>
</evidence>
<evidence type="ECO:0000256" key="4">
    <source>
        <dbReference type="ARBA" id="ARBA00023136"/>
    </source>
</evidence>
<feature type="transmembrane region" description="Helical" evidence="6">
    <location>
        <begin position="130"/>
        <end position="152"/>
    </location>
</feature>
<feature type="domain" description="Major facilitator superfamily (MFS) profile" evidence="7">
    <location>
        <begin position="99"/>
        <end position="493"/>
    </location>
</feature>
<feature type="transmembrane region" description="Helical" evidence="6">
    <location>
        <begin position="465"/>
        <end position="485"/>
    </location>
</feature>
<feature type="region of interest" description="Disordered" evidence="5">
    <location>
        <begin position="33"/>
        <end position="86"/>
    </location>
</feature>
<dbReference type="InterPro" id="IPR051788">
    <property type="entry name" value="MFS_Transporter"/>
</dbReference>
<evidence type="ECO:0000256" key="6">
    <source>
        <dbReference type="SAM" id="Phobius"/>
    </source>
</evidence>
<protein>
    <recommendedName>
        <fullName evidence="7">Major facilitator superfamily (MFS) profile domain-containing protein</fullName>
    </recommendedName>
</protein>